<proteinExistence type="inferred from homology"/>
<accession>A0A843TB38</accession>
<dbReference type="PANTHER" id="PTHR48047:SF69">
    <property type="entry name" value="UDP-GLUCOSYLTRANSFERASE"/>
    <property type="match status" value="1"/>
</dbReference>
<dbReference type="Proteomes" id="UP000652761">
    <property type="component" value="Unassembled WGS sequence"/>
</dbReference>
<dbReference type="EMBL" id="NMUH01000001">
    <property type="protein sequence ID" value="MQL67771.1"/>
    <property type="molecule type" value="Genomic_DNA"/>
</dbReference>
<dbReference type="GO" id="GO:0035251">
    <property type="term" value="F:UDP-glucosyltransferase activity"/>
    <property type="evidence" value="ECO:0007669"/>
    <property type="project" value="TreeGrafter"/>
</dbReference>
<dbReference type="PANTHER" id="PTHR48047">
    <property type="entry name" value="GLYCOSYLTRANSFERASE"/>
    <property type="match status" value="1"/>
</dbReference>
<sequence length="115" mass="12567">MEGAASGVPFLCWPYFGDQFANRDYICDIWGTGLSVAPGGDGVITTEEIWGKLEAFLGNEGIRGRVLLLWEAAGRSAEGGVSGSGFRRTPKHTGFIAEMLTPNVEKKLYFRSKYD</sequence>
<reference evidence="2" key="1">
    <citation type="submission" date="2017-07" db="EMBL/GenBank/DDBJ databases">
        <title>Taro Niue Genome Assembly and Annotation.</title>
        <authorList>
            <person name="Atibalentja N."/>
            <person name="Keating K."/>
            <person name="Fields C.J."/>
        </authorList>
    </citation>
    <scope>NUCLEOTIDE SEQUENCE</scope>
    <source>
        <strain evidence="2">Niue_2</strain>
        <tissue evidence="2">Leaf</tissue>
    </source>
</reference>
<evidence type="ECO:0000313" key="3">
    <source>
        <dbReference type="Proteomes" id="UP000652761"/>
    </source>
</evidence>
<dbReference type="AlphaFoldDB" id="A0A843TB38"/>
<comment type="caution">
    <text evidence="2">The sequence shown here is derived from an EMBL/GenBank/DDBJ whole genome shotgun (WGS) entry which is preliminary data.</text>
</comment>
<gene>
    <name evidence="2" type="ORF">Taro_000061</name>
</gene>
<evidence type="ECO:0000313" key="2">
    <source>
        <dbReference type="EMBL" id="MQL67771.1"/>
    </source>
</evidence>
<name>A0A843TB38_COLES</name>
<evidence type="ECO:0000256" key="1">
    <source>
        <dbReference type="ARBA" id="ARBA00009995"/>
    </source>
</evidence>
<protein>
    <submittedName>
        <fullName evidence="2">Uncharacterized protein</fullName>
    </submittedName>
</protein>
<organism evidence="2 3">
    <name type="scientific">Colocasia esculenta</name>
    <name type="common">Wild taro</name>
    <name type="synonym">Arum esculentum</name>
    <dbReference type="NCBI Taxonomy" id="4460"/>
    <lineage>
        <taxon>Eukaryota</taxon>
        <taxon>Viridiplantae</taxon>
        <taxon>Streptophyta</taxon>
        <taxon>Embryophyta</taxon>
        <taxon>Tracheophyta</taxon>
        <taxon>Spermatophyta</taxon>
        <taxon>Magnoliopsida</taxon>
        <taxon>Liliopsida</taxon>
        <taxon>Araceae</taxon>
        <taxon>Aroideae</taxon>
        <taxon>Colocasieae</taxon>
        <taxon>Colocasia</taxon>
    </lineage>
</organism>
<dbReference type="OrthoDB" id="5835829at2759"/>
<comment type="similarity">
    <text evidence="1">Belongs to the UDP-glycosyltransferase family.</text>
</comment>
<dbReference type="Gene3D" id="3.40.50.2000">
    <property type="entry name" value="Glycogen Phosphorylase B"/>
    <property type="match status" value="1"/>
</dbReference>
<dbReference type="SUPFAM" id="SSF53756">
    <property type="entry name" value="UDP-Glycosyltransferase/glycogen phosphorylase"/>
    <property type="match status" value="1"/>
</dbReference>
<keyword evidence="3" id="KW-1185">Reference proteome</keyword>